<feature type="chain" id="PRO_5020191944" description="Protease inhibitor Inh" evidence="1">
    <location>
        <begin position="38"/>
        <end position="262"/>
    </location>
</feature>
<dbReference type="Proteomes" id="UP000294881">
    <property type="component" value="Unassembled WGS sequence"/>
</dbReference>
<keyword evidence="1" id="KW-0732">Signal</keyword>
<dbReference type="EMBL" id="SLWL01000005">
    <property type="protein sequence ID" value="TCO13809.1"/>
    <property type="molecule type" value="Genomic_DNA"/>
</dbReference>
<feature type="signal peptide" evidence="1">
    <location>
        <begin position="1"/>
        <end position="37"/>
    </location>
</feature>
<dbReference type="RefSeq" id="WP_132005885.1">
    <property type="nucleotide sequence ID" value="NZ_JBHUNN010000002.1"/>
</dbReference>
<protein>
    <recommendedName>
        <fullName evidence="4">Protease inhibitor Inh</fullName>
    </recommendedName>
</protein>
<sequence>MIWASHVGLSGAPRFRRVGLRRAVFAIAMVTGGAASAAEACVDLPDLATAGPLTTALVRQGVAKSHFYKGAPTDKASACPGFSDKCWEKAYVVAGDRMIVSGSVGDFVCAHFVAPRKRGKETFNEIVRAGWLTSADLAPEPAAKPPAWTGDWTRVEAAIAIRAGRQPGMLTIKGDATFGSLDPDRVKRGAVNMGEIAGEAKPLDGELSFAMGDKGAIPVTKADETDCKVWMRRVGPWLLVEDNRQCGGANVSFSGLYTRQAR</sequence>
<dbReference type="OrthoDB" id="6847114at2"/>
<evidence type="ECO:0000313" key="3">
    <source>
        <dbReference type="Proteomes" id="UP000294881"/>
    </source>
</evidence>
<gene>
    <name evidence="2" type="ORF">EV666_105181</name>
</gene>
<keyword evidence="3" id="KW-1185">Reference proteome</keyword>
<reference evidence="2 3" key="1">
    <citation type="submission" date="2019-03" db="EMBL/GenBank/DDBJ databases">
        <title>Genomic Encyclopedia of Type Strains, Phase IV (KMG-IV): sequencing the most valuable type-strain genomes for metagenomic binning, comparative biology and taxonomic classification.</title>
        <authorList>
            <person name="Goeker M."/>
        </authorList>
    </citation>
    <scope>NUCLEOTIDE SEQUENCE [LARGE SCALE GENOMIC DNA]</scope>
    <source>
        <strain evidence="2 3">DSM 22958</strain>
    </source>
</reference>
<dbReference type="AlphaFoldDB" id="A0A4V2RXG3"/>
<proteinExistence type="predicted"/>
<evidence type="ECO:0008006" key="4">
    <source>
        <dbReference type="Google" id="ProtNLM"/>
    </source>
</evidence>
<evidence type="ECO:0000313" key="2">
    <source>
        <dbReference type="EMBL" id="TCO13809.1"/>
    </source>
</evidence>
<name>A0A4V2RXG3_9HYPH</name>
<accession>A0A4V2RXG3</accession>
<organism evidence="2 3">
    <name type="scientific">Camelimonas lactis</name>
    <dbReference type="NCBI Taxonomy" id="659006"/>
    <lineage>
        <taxon>Bacteria</taxon>
        <taxon>Pseudomonadati</taxon>
        <taxon>Pseudomonadota</taxon>
        <taxon>Alphaproteobacteria</taxon>
        <taxon>Hyphomicrobiales</taxon>
        <taxon>Chelatococcaceae</taxon>
        <taxon>Camelimonas</taxon>
    </lineage>
</organism>
<evidence type="ECO:0000256" key="1">
    <source>
        <dbReference type="SAM" id="SignalP"/>
    </source>
</evidence>
<comment type="caution">
    <text evidence="2">The sequence shown here is derived from an EMBL/GenBank/DDBJ whole genome shotgun (WGS) entry which is preliminary data.</text>
</comment>